<keyword evidence="6" id="KW-1185">Reference proteome</keyword>
<keyword evidence="2" id="KW-0378">Hydrolase</keyword>
<protein>
    <submittedName>
        <fullName evidence="5">Polysaccharide deacetylase family protein</fullName>
    </submittedName>
</protein>
<keyword evidence="3" id="KW-0472">Membrane</keyword>
<sequence length="304" mass="34447">MSKDLDEKEDKFSTNRKKFLAKGLAAIIIFSTVGVGLGCSKQKLNDLKNNVVDKGKNIVQKHNDNAIVPGKNIIYASEKYAVNVNDVSKMLNGETKDREKYVFLTFDDGPSTNTDKVLDILKKENVKATFFVLGERLAEGEAAQNRLKRTISEGHAIANHSYTHSLKKLYPNNKIDVDYFMSEFNKTNDLMKEILGKDFNTRVLRLPGGYNSRVYYKDPMLGKFNKRLEKDSIVSIDWNALNGDAEGKPYSVDELINYAKKTSKNKNKIVILMHDAYGKGKTVEALPEIIKYYKDNGYAFKIMT</sequence>
<dbReference type="GO" id="GO:0046872">
    <property type="term" value="F:metal ion binding"/>
    <property type="evidence" value="ECO:0007669"/>
    <property type="project" value="UniProtKB-KW"/>
</dbReference>
<dbReference type="PROSITE" id="PS51677">
    <property type="entry name" value="NODB"/>
    <property type="match status" value="1"/>
</dbReference>
<dbReference type="AlphaFoldDB" id="A0A6I1MKE4"/>
<dbReference type="Pfam" id="PF01522">
    <property type="entry name" value="Polysacc_deac_1"/>
    <property type="match status" value="1"/>
</dbReference>
<accession>A0A6I1MKE4</accession>
<dbReference type="InterPro" id="IPR050248">
    <property type="entry name" value="Polysacc_deacetylase_ArnD"/>
</dbReference>
<proteinExistence type="predicted"/>
<dbReference type="InterPro" id="IPR011330">
    <property type="entry name" value="Glyco_hydro/deAcase_b/a-brl"/>
</dbReference>
<name>A0A6I1MKE4_9CLOT</name>
<dbReference type="RefSeq" id="WP_152887414.1">
    <property type="nucleotide sequence ID" value="NZ_WHJC01000014.1"/>
</dbReference>
<gene>
    <name evidence="5" type="ORF">GBZ86_02445</name>
</gene>
<evidence type="ECO:0000256" key="2">
    <source>
        <dbReference type="ARBA" id="ARBA00022801"/>
    </source>
</evidence>
<dbReference type="GO" id="GO:0016020">
    <property type="term" value="C:membrane"/>
    <property type="evidence" value="ECO:0007669"/>
    <property type="project" value="TreeGrafter"/>
</dbReference>
<keyword evidence="1" id="KW-0479">Metal-binding</keyword>
<dbReference type="SUPFAM" id="SSF88713">
    <property type="entry name" value="Glycoside hydrolase/deacetylase"/>
    <property type="match status" value="1"/>
</dbReference>
<dbReference type="Proteomes" id="UP000430345">
    <property type="component" value="Unassembled WGS sequence"/>
</dbReference>
<dbReference type="CDD" id="cd10944">
    <property type="entry name" value="CE4_SmPgdA_like"/>
    <property type="match status" value="1"/>
</dbReference>
<organism evidence="5 6">
    <name type="scientific">Clostridium tarantellae</name>
    <dbReference type="NCBI Taxonomy" id="39493"/>
    <lineage>
        <taxon>Bacteria</taxon>
        <taxon>Bacillati</taxon>
        <taxon>Bacillota</taxon>
        <taxon>Clostridia</taxon>
        <taxon>Eubacteriales</taxon>
        <taxon>Clostridiaceae</taxon>
        <taxon>Clostridium</taxon>
    </lineage>
</organism>
<evidence type="ECO:0000256" key="1">
    <source>
        <dbReference type="ARBA" id="ARBA00022723"/>
    </source>
</evidence>
<dbReference type="GO" id="GO:0016810">
    <property type="term" value="F:hydrolase activity, acting on carbon-nitrogen (but not peptide) bonds"/>
    <property type="evidence" value="ECO:0007669"/>
    <property type="project" value="InterPro"/>
</dbReference>
<dbReference type="PANTHER" id="PTHR10587">
    <property type="entry name" value="GLYCOSYL TRANSFERASE-RELATED"/>
    <property type="match status" value="1"/>
</dbReference>
<dbReference type="PANTHER" id="PTHR10587:SF133">
    <property type="entry name" value="CHITIN DEACETYLASE 1-RELATED"/>
    <property type="match status" value="1"/>
</dbReference>
<evidence type="ECO:0000259" key="4">
    <source>
        <dbReference type="PROSITE" id="PS51677"/>
    </source>
</evidence>
<dbReference type="InterPro" id="IPR002509">
    <property type="entry name" value="NODB_dom"/>
</dbReference>
<comment type="caution">
    <text evidence="5">The sequence shown here is derived from an EMBL/GenBank/DDBJ whole genome shotgun (WGS) entry which is preliminary data.</text>
</comment>
<dbReference type="OrthoDB" id="258610at2"/>
<dbReference type="GO" id="GO:0005975">
    <property type="term" value="P:carbohydrate metabolic process"/>
    <property type="evidence" value="ECO:0007669"/>
    <property type="project" value="InterPro"/>
</dbReference>
<keyword evidence="3" id="KW-1133">Transmembrane helix</keyword>
<evidence type="ECO:0000313" key="5">
    <source>
        <dbReference type="EMBL" id="MPQ42617.1"/>
    </source>
</evidence>
<feature type="transmembrane region" description="Helical" evidence="3">
    <location>
        <begin position="20"/>
        <end position="38"/>
    </location>
</feature>
<evidence type="ECO:0000256" key="3">
    <source>
        <dbReference type="SAM" id="Phobius"/>
    </source>
</evidence>
<reference evidence="5 6" key="1">
    <citation type="submission" date="2019-10" db="EMBL/GenBank/DDBJ databases">
        <title>The Genome Sequence of Clostridium tarantellae Isolated from Fish Brain.</title>
        <authorList>
            <person name="Bano L."/>
            <person name="Kiel M."/>
            <person name="Sales G."/>
            <person name="Doxey A.C."/>
            <person name="Mansfield M.J."/>
            <person name="Schiavone M."/>
            <person name="Rossetto O."/>
            <person name="Pirazzini M."/>
            <person name="Dobrindt U."/>
            <person name="Montecucco C."/>
        </authorList>
    </citation>
    <scope>NUCLEOTIDE SEQUENCE [LARGE SCALE GENOMIC DNA]</scope>
    <source>
        <strain evidence="5 6">DSM 3997</strain>
    </source>
</reference>
<feature type="domain" description="NodB homology" evidence="4">
    <location>
        <begin position="100"/>
        <end position="301"/>
    </location>
</feature>
<dbReference type="Gene3D" id="3.20.20.370">
    <property type="entry name" value="Glycoside hydrolase/deacetylase"/>
    <property type="match status" value="1"/>
</dbReference>
<evidence type="ECO:0000313" key="6">
    <source>
        <dbReference type="Proteomes" id="UP000430345"/>
    </source>
</evidence>
<dbReference type="EMBL" id="WHJC01000014">
    <property type="protein sequence ID" value="MPQ42617.1"/>
    <property type="molecule type" value="Genomic_DNA"/>
</dbReference>
<keyword evidence="3" id="KW-0812">Transmembrane</keyword>